<keyword evidence="3" id="KW-1185">Reference proteome</keyword>
<dbReference type="Proteomes" id="UP000031516">
    <property type="component" value="Unassembled WGS sequence"/>
</dbReference>
<sequence>MNLFTVGDFYINRIANFQSKSSDTSIQEKSRVKALLLDNDTLSTISMCTTQTELLKHEIYLVDKLENIHRDPMPHLKCLCYLKPTEDSIQNLLHELQDPKYGEYQIFFNNQVSKSQLERLAERDDLEVVTHVEEVFQDYLIVNEDVFALEIPLYNLLQNQLVWDPKGLQETTSGLMSLLLSLKLNPTISYDPNSKLCQKLAKDLEYEVKTNERQLFDFPVRDSNPLLVLLDRKSDPLTPLLQPWTYQSMINEYIGIKRNLVDLSSVPNIDPDLKQVVLSSKQDKFFKDTMYMNFGDLADKVKNYVTQYKTKANITKQINTIEDIKEFIEKFPEFKKLSGNISKHMAIVSELDRQLQFKNIWEVSELEQNLSSHDDNNDDFAELKRILSLPNLESYYKLKLACIFVLRHGRNESRVTELENLLREQCDPTQISLFFQFKQRYGNAFKKQKVPQDSDLISGLTKKFNRLGSTAAENVFMQHVPELTTLLNDLDKNKFPQEGVKLLNQNIDPKTYMPQDVVIFIVGGLTIEEARAVHQFNEKYSQNKGNCRVIIGGTSIITTEQFLTDVSAIKDKPVDLL</sequence>
<dbReference type="Gene3D" id="3.90.830.10">
    <property type="entry name" value="Syntaxin Binding Protein 1, Chain A, domain 2"/>
    <property type="match status" value="1"/>
</dbReference>
<reference evidence="2 3" key="1">
    <citation type="submission" date="2014-03" db="EMBL/GenBank/DDBJ databases">
        <title>The genome of Kluyveromyces dobzhanskii.</title>
        <authorList>
            <person name="Nystedt B."/>
            <person name="Astrom S."/>
        </authorList>
    </citation>
    <scope>NUCLEOTIDE SEQUENCE [LARGE SCALE GENOMIC DNA]</scope>
    <source>
        <strain evidence="2 3">CBS 2104</strain>
    </source>
</reference>
<accession>A0A0A8L9P9</accession>
<dbReference type="Gene3D" id="3.40.50.2060">
    <property type="match status" value="1"/>
</dbReference>
<evidence type="ECO:0000313" key="2">
    <source>
        <dbReference type="EMBL" id="CDO94915.1"/>
    </source>
</evidence>
<dbReference type="Gene3D" id="1.25.40.60">
    <property type="match status" value="1"/>
</dbReference>
<dbReference type="InterPro" id="IPR036045">
    <property type="entry name" value="Sec1-like_sf"/>
</dbReference>
<dbReference type="SUPFAM" id="SSF56815">
    <property type="entry name" value="Sec1/munc18-like (SM) proteins"/>
    <property type="match status" value="1"/>
</dbReference>
<gene>
    <name evidence="2" type="ORF">KLDO_g3169</name>
</gene>
<dbReference type="EMBL" id="CCBQ010000041">
    <property type="protein sequence ID" value="CDO94915.1"/>
    <property type="molecule type" value="Genomic_DNA"/>
</dbReference>
<dbReference type="InterPro" id="IPR001619">
    <property type="entry name" value="Sec1-like"/>
</dbReference>
<organism evidence="2 3">
    <name type="scientific">Kluyveromyces dobzhanskii CBS 2104</name>
    <dbReference type="NCBI Taxonomy" id="1427455"/>
    <lineage>
        <taxon>Eukaryota</taxon>
        <taxon>Fungi</taxon>
        <taxon>Dikarya</taxon>
        <taxon>Ascomycota</taxon>
        <taxon>Saccharomycotina</taxon>
        <taxon>Saccharomycetes</taxon>
        <taxon>Saccharomycetales</taxon>
        <taxon>Saccharomycetaceae</taxon>
        <taxon>Kluyveromyces</taxon>
    </lineage>
</organism>
<name>A0A0A8L9P9_9SACH</name>
<dbReference type="Gene3D" id="3.40.50.1910">
    <property type="match status" value="1"/>
</dbReference>
<protein>
    <submittedName>
        <fullName evidence="2">WGS project CCBQ000000000 data, contig 00008</fullName>
    </submittedName>
</protein>
<dbReference type="Pfam" id="PF00995">
    <property type="entry name" value="Sec1"/>
    <property type="match status" value="1"/>
</dbReference>
<evidence type="ECO:0000256" key="1">
    <source>
        <dbReference type="ARBA" id="ARBA00009884"/>
    </source>
</evidence>
<dbReference type="OrthoDB" id="10266265at2759"/>
<comment type="caution">
    <text evidence="2">The sequence shown here is derived from an EMBL/GenBank/DDBJ whole genome shotgun (WGS) entry which is preliminary data.</text>
</comment>
<evidence type="ECO:0000313" key="3">
    <source>
        <dbReference type="Proteomes" id="UP000031516"/>
    </source>
</evidence>
<dbReference type="InterPro" id="IPR027482">
    <property type="entry name" value="Sec1-like_dom2"/>
</dbReference>
<dbReference type="InterPro" id="IPR043154">
    <property type="entry name" value="Sec-1-like_dom1"/>
</dbReference>
<proteinExistence type="inferred from homology"/>
<dbReference type="PIRSF" id="PIRSF005715">
    <property type="entry name" value="VPS45_Sec1"/>
    <property type="match status" value="1"/>
</dbReference>
<dbReference type="InterPro" id="IPR043127">
    <property type="entry name" value="Sec-1-like_dom3a"/>
</dbReference>
<dbReference type="PANTHER" id="PTHR11679">
    <property type="entry name" value="VESICLE PROTEIN SORTING-ASSOCIATED"/>
    <property type="match status" value="1"/>
</dbReference>
<comment type="similarity">
    <text evidence="1">Belongs to the STXBP/unc-18/SEC1 family.</text>
</comment>
<dbReference type="AlphaFoldDB" id="A0A0A8L9P9"/>
<dbReference type="GO" id="GO:0016192">
    <property type="term" value="P:vesicle-mediated transport"/>
    <property type="evidence" value="ECO:0007669"/>
    <property type="project" value="InterPro"/>
</dbReference>